<evidence type="ECO:0000313" key="9">
    <source>
        <dbReference type="EMBL" id="GLB46243.1"/>
    </source>
</evidence>
<dbReference type="InterPro" id="IPR036259">
    <property type="entry name" value="MFS_trans_sf"/>
</dbReference>
<evidence type="ECO:0000256" key="7">
    <source>
        <dbReference type="SAM" id="Phobius"/>
    </source>
</evidence>
<reference evidence="9" key="2">
    <citation type="journal article" date="2023" name="PLoS ONE">
        <title>Philodulcilactobacillus myokoensis gen. nov., sp. nov., a fructophilic, acidophilic, and agar-phobic lactic acid bacterium isolated from fermented vegetable extracts.</title>
        <authorList>
            <person name="Kouya T."/>
            <person name="Ishiyama Y."/>
            <person name="Ohashi S."/>
            <person name="Kumakubo R."/>
            <person name="Yamazaki T."/>
            <person name="Otaki T."/>
        </authorList>
    </citation>
    <scope>NUCLEOTIDE SEQUENCE</scope>
    <source>
        <strain evidence="9">WR16-4</strain>
    </source>
</reference>
<feature type="transmembrane region" description="Helical" evidence="7">
    <location>
        <begin position="358"/>
        <end position="379"/>
    </location>
</feature>
<dbReference type="InterPro" id="IPR020846">
    <property type="entry name" value="MFS_dom"/>
</dbReference>
<comment type="caution">
    <text evidence="9">The sequence shown here is derived from an EMBL/GenBank/DDBJ whole genome shotgun (WGS) entry which is preliminary data.</text>
</comment>
<dbReference type="Pfam" id="PF07690">
    <property type="entry name" value="MFS_1"/>
    <property type="match status" value="2"/>
</dbReference>
<evidence type="ECO:0000256" key="4">
    <source>
        <dbReference type="ARBA" id="ARBA00022692"/>
    </source>
</evidence>
<evidence type="ECO:0000259" key="8">
    <source>
        <dbReference type="PROSITE" id="PS50850"/>
    </source>
</evidence>
<evidence type="ECO:0000256" key="1">
    <source>
        <dbReference type="ARBA" id="ARBA00004651"/>
    </source>
</evidence>
<gene>
    <name evidence="9" type="ORF">WR164_02220</name>
</gene>
<dbReference type="Gene3D" id="1.20.1250.20">
    <property type="entry name" value="MFS general substrate transporter like domains"/>
    <property type="match status" value="2"/>
</dbReference>
<sequence length="389" mass="43487">MKEIKLFWLVIGSLINNIAISCVWPLTSIYMHNALGKSLTEVGVVLLLYSGSNVLGSYITGKLFDYVNDYRLTIYGIILSILISISLVMFHGWPAYPIGLIGFGFTTGWTYTMINSLGTTIHHKSGNYVYNMIYMGQNLGVVIGTSVVGFLYNTGVGAIFIFNTVVITIFLAIAILFYQTPKVNVKKKKAAIQNVKMPHVNWIVVMTLFVSLAAAWVVYEQWVSNLSVYMLSLGIPMRDYSYLWTINAALIVIFQMIITRFSKYFHNLYHQVYFGYLFIGFSFLILIFARHYGMFLLAMVVLTLGESTAFPAIPAIINNLTPLPIKGKYQGLNNAWASAGKALGPLIGGIIIDNISYISLFAVSFVTCLIMTILSILLIHPHLKQLNQK</sequence>
<organism evidence="9 10">
    <name type="scientific">Philodulcilactobacillus myokoensis</name>
    <dbReference type="NCBI Taxonomy" id="2929573"/>
    <lineage>
        <taxon>Bacteria</taxon>
        <taxon>Bacillati</taxon>
        <taxon>Bacillota</taxon>
        <taxon>Bacilli</taxon>
        <taxon>Lactobacillales</taxon>
        <taxon>Lactobacillaceae</taxon>
        <taxon>Philodulcilactobacillus</taxon>
    </lineage>
</organism>
<keyword evidence="2" id="KW-0813">Transport</keyword>
<dbReference type="EMBL" id="BRPL01000002">
    <property type="protein sequence ID" value="GLB46243.1"/>
    <property type="molecule type" value="Genomic_DNA"/>
</dbReference>
<dbReference type="InterPro" id="IPR050171">
    <property type="entry name" value="MFS_Transporters"/>
</dbReference>
<dbReference type="PROSITE" id="PS50850">
    <property type="entry name" value="MFS"/>
    <property type="match status" value="1"/>
</dbReference>
<dbReference type="PANTHER" id="PTHR23517">
    <property type="entry name" value="RESISTANCE PROTEIN MDTM, PUTATIVE-RELATED-RELATED"/>
    <property type="match status" value="1"/>
</dbReference>
<dbReference type="PANTHER" id="PTHR23517:SF10">
    <property type="entry name" value="MAJOR FACILITATOR SUPERFAMILY (MFS) PROFILE DOMAIN-CONTAINING PROTEIN"/>
    <property type="match status" value="1"/>
</dbReference>
<dbReference type="SUPFAM" id="SSF103473">
    <property type="entry name" value="MFS general substrate transporter"/>
    <property type="match status" value="1"/>
</dbReference>
<feature type="transmembrane region" description="Helical" evidence="7">
    <location>
        <begin position="332"/>
        <end position="352"/>
    </location>
</feature>
<feature type="transmembrane region" description="Helical" evidence="7">
    <location>
        <begin position="129"/>
        <end position="152"/>
    </location>
</feature>
<dbReference type="GO" id="GO:0022857">
    <property type="term" value="F:transmembrane transporter activity"/>
    <property type="evidence" value="ECO:0007669"/>
    <property type="project" value="InterPro"/>
</dbReference>
<evidence type="ECO:0000256" key="5">
    <source>
        <dbReference type="ARBA" id="ARBA00022989"/>
    </source>
</evidence>
<evidence type="ECO:0000256" key="2">
    <source>
        <dbReference type="ARBA" id="ARBA00022448"/>
    </source>
</evidence>
<name>A0A9W6B0K9_9LACO</name>
<feature type="transmembrane region" description="Helical" evidence="7">
    <location>
        <begin position="42"/>
        <end position="60"/>
    </location>
</feature>
<dbReference type="Proteomes" id="UP001144204">
    <property type="component" value="Unassembled WGS sequence"/>
</dbReference>
<keyword evidence="10" id="KW-1185">Reference proteome</keyword>
<evidence type="ECO:0000313" key="10">
    <source>
        <dbReference type="Proteomes" id="UP001144204"/>
    </source>
</evidence>
<dbReference type="PROSITE" id="PS51257">
    <property type="entry name" value="PROKAR_LIPOPROTEIN"/>
    <property type="match status" value="1"/>
</dbReference>
<feature type="transmembrane region" description="Helical" evidence="7">
    <location>
        <begin position="271"/>
        <end position="289"/>
    </location>
</feature>
<feature type="domain" description="Major facilitator superfamily (MFS) profile" evidence="8">
    <location>
        <begin position="200"/>
        <end position="389"/>
    </location>
</feature>
<feature type="transmembrane region" description="Helical" evidence="7">
    <location>
        <begin position="7"/>
        <end position="30"/>
    </location>
</feature>
<feature type="transmembrane region" description="Helical" evidence="7">
    <location>
        <begin position="199"/>
        <end position="219"/>
    </location>
</feature>
<feature type="transmembrane region" description="Helical" evidence="7">
    <location>
        <begin position="72"/>
        <end position="90"/>
    </location>
</feature>
<comment type="subcellular location">
    <subcellularLocation>
        <location evidence="1">Cell membrane</location>
        <topology evidence="1">Multi-pass membrane protein</topology>
    </subcellularLocation>
</comment>
<reference evidence="9" key="1">
    <citation type="submission" date="2022-07" db="EMBL/GenBank/DDBJ databases">
        <authorList>
            <person name="Kouya T."/>
            <person name="Ishiyama Y."/>
        </authorList>
    </citation>
    <scope>NUCLEOTIDE SEQUENCE</scope>
    <source>
        <strain evidence="9">WR16-4</strain>
    </source>
</reference>
<keyword evidence="3" id="KW-1003">Cell membrane</keyword>
<accession>A0A9W6B0K9</accession>
<dbReference type="AlphaFoldDB" id="A0A9W6B0K9"/>
<evidence type="ECO:0000256" key="3">
    <source>
        <dbReference type="ARBA" id="ARBA00022475"/>
    </source>
</evidence>
<feature type="transmembrane region" description="Helical" evidence="7">
    <location>
        <begin position="239"/>
        <end position="259"/>
    </location>
</feature>
<keyword evidence="6 7" id="KW-0472">Membrane</keyword>
<keyword evidence="4 7" id="KW-0812">Transmembrane</keyword>
<feature type="transmembrane region" description="Helical" evidence="7">
    <location>
        <begin position="295"/>
        <end position="320"/>
    </location>
</feature>
<dbReference type="RefSeq" id="WP_286135699.1">
    <property type="nucleotide sequence ID" value="NZ_BRPL01000002.1"/>
</dbReference>
<dbReference type="GO" id="GO:0005886">
    <property type="term" value="C:plasma membrane"/>
    <property type="evidence" value="ECO:0007669"/>
    <property type="project" value="UniProtKB-SubCell"/>
</dbReference>
<feature type="transmembrane region" description="Helical" evidence="7">
    <location>
        <begin position="158"/>
        <end position="178"/>
    </location>
</feature>
<feature type="transmembrane region" description="Helical" evidence="7">
    <location>
        <begin position="96"/>
        <end position="117"/>
    </location>
</feature>
<dbReference type="InterPro" id="IPR011701">
    <property type="entry name" value="MFS"/>
</dbReference>
<keyword evidence="5 7" id="KW-1133">Transmembrane helix</keyword>
<proteinExistence type="predicted"/>
<evidence type="ECO:0000256" key="6">
    <source>
        <dbReference type="ARBA" id="ARBA00023136"/>
    </source>
</evidence>
<protein>
    <submittedName>
        <fullName evidence="9">MFS transporter</fullName>
    </submittedName>
</protein>